<reference evidence="2" key="1">
    <citation type="submission" date="2020-05" db="EMBL/GenBank/DDBJ databases">
        <authorList>
            <person name="Chiriac C."/>
            <person name="Salcher M."/>
            <person name="Ghai R."/>
            <person name="Kavagutti S V."/>
        </authorList>
    </citation>
    <scope>NUCLEOTIDE SEQUENCE</scope>
</reference>
<proteinExistence type="predicted"/>
<feature type="domain" description="CHK kinase-like" evidence="1">
    <location>
        <begin position="113"/>
        <end position="289"/>
    </location>
</feature>
<evidence type="ECO:0000313" key="2">
    <source>
        <dbReference type="EMBL" id="CAB4749841.1"/>
    </source>
</evidence>
<accession>A0A6J6TQS4</accession>
<dbReference type="InterPro" id="IPR015897">
    <property type="entry name" value="CHK_kinase-like"/>
</dbReference>
<dbReference type="InterPro" id="IPR002575">
    <property type="entry name" value="Aminoglycoside_PTrfase"/>
</dbReference>
<dbReference type="PANTHER" id="PTHR23020">
    <property type="entry name" value="UNCHARACTERIZED NUCLEAR HORMONE RECEPTOR-RELATED"/>
    <property type="match status" value="1"/>
</dbReference>
<dbReference type="EMBL" id="CAEZZK010000008">
    <property type="protein sequence ID" value="CAB4749841.1"/>
    <property type="molecule type" value="Genomic_DNA"/>
</dbReference>
<dbReference type="SUPFAM" id="SSF56112">
    <property type="entry name" value="Protein kinase-like (PK-like)"/>
    <property type="match status" value="1"/>
</dbReference>
<dbReference type="Gene3D" id="3.90.1200.10">
    <property type="match status" value="1"/>
</dbReference>
<protein>
    <submittedName>
        <fullName evidence="2">Unannotated protein</fullName>
    </submittedName>
</protein>
<sequence>MVAAIPGSINEVNADWLAEATGLKIKTAEIGIIGVGVGVASAVYRAKLTGENCPASVIIKMPALDEAAVFTSSILRMYIREVRFFKSLAKECPVITPKSFYGEINEETSHFAMVLEDLVGHRIIDQTLGIGIEDARRAVDALAKIHAKWWGKADGLAADGTTIAFSDPIYPAVLPFVFAEGWEKVKKELDLSESMLKIGEKFAPEIGNLMLSLMDGPTTLAHGDFRADNMMFTKDNDFILYDFQLIGTGSGAYDLAYFVTQSLTAQDASKYEGELFERWLEGLRLNGVTELDRDRLWLQYRGTALFCLVYPVVASRGMDLNEPRSRALVETMNSRFERAFNELDLAKLI</sequence>
<evidence type="ECO:0000259" key="1">
    <source>
        <dbReference type="SMART" id="SM00587"/>
    </source>
</evidence>
<dbReference type="PANTHER" id="PTHR23020:SF41">
    <property type="entry name" value="AMINOGLYCOSIDE PHOSPHOTRANSFERASE DOMAIN-CONTAINING PROTEIN"/>
    <property type="match status" value="1"/>
</dbReference>
<name>A0A6J6TQS4_9ZZZZ</name>
<dbReference type="SMART" id="SM00587">
    <property type="entry name" value="CHK"/>
    <property type="match status" value="1"/>
</dbReference>
<dbReference type="InterPro" id="IPR011009">
    <property type="entry name" value="Kinase-like_dom_sf"/>
</dbReference>
<organism evidence="2">
    <name type="scientific">freshwater metagenome</name>
    <dbReference type="NCBI Taxonomy" id="449393"/>
    <lineage>
        <taxon>unclassified sequences</taxon>
        <taxon>metagenomes</taxon>
        <taxon>ecological metagenomes</taxon>
    </lineage>
</organism>
<dbReference type="Pfam" id="PF01636">
    <property type="entry name" value="APH"/>
    <property type="match status" value="1"/>
</dbReference>
<dbReference type="AlphaFoldDB" id="A0A6J6TQS4"/>
<gene>
    <name evidence="2" type="ORF">UFOPK2855_00093</name>
</gene>
<dbReference type="InterPro" id="IPR052961">
    <property type="entry name" value="Oxido-Kinase-like_Enzymes"/>
</dbReference>